<keyword evidence="2" id="KW-0812">Transmembrane</keyword>
<keyword evidence="4" id="KW-1185">Reference proteome</keyword>
<feature type="transmembrane region" description="Helical" evidence="2">
    <location>
        <begin position="91"/>
        <end position="111"/>
    </location>
</feature>
<feature type="compositionally biased region" description="Basic and acidic residues" evidence="1">
    <location>
        <begin position="14"/>
        <end position="23"/>
    </location>
</feature>
<evidence type="ECO:0000313" key="3">
    <source>
        <dbReference type="EMBL" id="OJD30499.1"/>
    </source>
</evidence>
<protein>
    <submittedName>
        <fullName evidence="3">Uncharacterized protein</fullName>
    </submittedName>
</protein>
<comment type="caution">
    <text evidence="3">The sequence shown here is derived from an EMBL/GenBank/DDBJ whole genome shotgun (WGS) entry which is preliminary data.</text>
</comment>
<organism evidence="3 4">
    <name type="scientific">Diplodia corticola</name>
    <dbReference type="NCBI Taxonomy" id="236234"/>
    <lineage>
        <taxon>Eukaryota</taxon>
        <taxon>Fungi</taxon>
        <taxon>Dikarya</taxon>
        <taxon>Ascomycota</taxon>
        <taxon>Pezizomycotina</taxon>
        <taxon>Dothideomycetes</taxon>
        <taxon>Dothideomycetes incertae sedis</taxon>
        <taxon>Botryosphaeriales</taxon>
        <taxon>Botryosphaeriaceae</taxon>
        <taxon>Diplodia</taxon>
    </lineage>
</organism>
<gene>
    <name evidence="3" type="ORF">BKCO1_5900070</name>
</gene>
<dbReference type="OrthoDB" id="3790651at2759"/>
<dbReference type="EMBL" id="MNUE01000059">
    <property type="protein sequence ID" value="OJD30499.1"/>
    <property type="molecule type" value="Genomic_DNA"/>
</dbReference>
<sequence length="722" mass="79102">MPTHYKQPPSRVSSMDRVDRGSSEIDEPFIDTRPDERNEKPTDDGEDGMRRKFRNYIKRKWNSTKHLLDDKPYKVKDSWGNFFWHLSKRLLTTYILLSAIVFGAAGTSFNITKFTLWKKVQIDQDIQLAAFGIINTILAHMVRDSLAHIADTLVTRRMVSEKGRGATVLDFEMKEELTKPWIAVSTFYSRRKQTGWTARNILRLALSFTIGACLLLQGAGINTVGMPKTRWWPDTRYVNPKPGDNRFFFSNKTMRVANVSRMAVWDRSWNMIREGGDMSWELAHTFGAISILESLEQLYETSTYNAGWYPIGNSGGPVQAVLNVTDTPTRSIQAASINGKATAEMWDEQRASGPPWARRALGWYATLKLTSLLLDTACIEAPGHPVGSWEASSTHNGTIILTIGPMTEEDDDFPGATCTTSIEQVLITIQQWIIDDDIDRSRPAWSIDNWGAWAYPAISPLPSAPPTSSIAAELASWFNAISPTLQRLTTTNTTTTTTTTTPAPFTALALHLATALTPPTPLNTSTTTTTTTHGLSTLTAVLLSHTLTTLTWTFDDLRPPNTTTNPPLPPTLQGPIRWKIYGSGPRLQWQWAISAVIGVTALVQLFDIWLLLRHRQAKGLWLGLGGMLVAANAAARMGGGAVAPRGQGAGFVGERGRGVRYFVRERRGRGGEGKGEGDGDEDGDGGGVATLVSGCELMVGAHGDGAGAAGYKTLDAGVEYGG</sequence>
<dbReference type="GeneID" id="31017924"/>
<dbReference type="AlphaFoldDB" id="A0A1J9RD89"/>
<proteinExistence type="predicted"/>
<dbReference type="Proteomes" id="UP000183809">
    <property type="component" value="Unassembled WGS sequence"/>
</dbReference>
<keyword evidence="2" id="KW-0472">Membrane</keyword>
<reference evidence="3 4" key="1">
    <citation type="submission" date="2016-10" db="EMBL/GenBank/DDBJ databases">
        <title>Proteomics and genomics reveal pathogen-plant mechanisms compatible with a hemibiotrophic lifestyle of Diplodia corticola.</title>
        <authorList>
            <person name="Fernandes I."/>
            <person name="De Jonge R."/>
            <person name="Van De Peer Y."/>
            <person name="Devreese B."/>
            <person name="Alves A."/>
            <person name="Esteves A.C."/>
        </authorList>
    </citation>
    <scope>NUCLEOTIDE SEQUENCE [LARGE SCALE GENOMIC DNA]</scope>
    <source>
        <strain evidence="3 4">CBS 112549</strain>
    </source>
</reference>
<feature type="transmembrane region" description="Helical" evidence="2">
    <location>
        <begin position="200"/>
        <end position="220"/>
    </location>
</feature>
<feature type="compositionally biased region" description="Basic and acidic residues" evidence="1">
    <location>
        <begin position="30"/>
        <end position="49"/>
    </location>
</feature>
<name>A0A1J9RD89_9PEZI</name>
<feature type="transmembrane region" description="Helical" evidence="2">
    <location>
        <begin position="589"/>
        <end position="612"/>
    </location>
</feature>
<evidence type="ECO:0000256" key="2">
    <source>
        <dbReference type="SAM" id="Phobius"/>
    </source>
</evidence>
<dbReference type="RefSeq" id="XP_020126759.1">
    <property type="nucleotide sequence ID" value="XM_020277663.1"/>
</dbReference>
<feature type="region of interest" description="Disordered" evidence="1">
    <location>
        <begin position="1"/>
        <end position="49"/>
    </location>
</feature>
<evidence type="ECO:0000313" key="4">
    <source>
        <dbReference type="Proteomes" id="UP000183809"/>
    </source>
</evidence>
<keyword evidence="2" id="KW-1133">Transmembrane helix</keyword>
<accession>A0A1J9RD89</accession>
<evidence type="ECO:0000256" key="1">
    <source>
        <dbReference type="SAM" id="MobiDB-lite"/>
    </source>
</evidence>